<dbReference type="Pfam" id="PF04389">
    <property type="entry name" value="Peptidase_M28"/>
    <property type="match status" value="2"/>
</dbReference>
<evidence type="ECO:0000259" key="1">
    <source>
        <dbReference type="Pfam" id="PF04389"/>
    </source>
</evidence>
<dbReference type="PANTHER" id="PTHR12147">
    <property type="entry name" value="METALLOPEPTIDASE M28 FAMILY MEMBER"/>
    <property type="match status" value="1"/>
</dbReference>
<feature type="domain" description="Peptidase M28" evidence="1">
    <location>
        <begin position="101"/>
        <end position="207"/>
    </location>
</feature>
<comment type="caution">
    <text evidence="2">The sequence shown here is derived from an EMBL/GenBank/DDBJ whole genome shotgun (WGS) entry which is preliminary data.</text>
</comment>
<dbReference type="Gene3D" id="3.40.630.10">
    <property type="entry name" value="Zn peptidases"/>
    <property type="match status" value="1"/>
</dbReference>
<dbReference type="RefSeq" id="WP_386431293.1">
    <property type="nucleotide sequence ID" value="NZ_JBHSBB010000014.1"/>
</dbReference>
<dbReference type="InterPro" id="IPR007484">
    <property type="entry name" value="Peptidase_M28"/>
</dbReference>
<proteinExistence type="predicted"/>
<accession>A0ABV8HST1</accession>
<dbReference type="PANTHER" id="PTHR12147:SF26">
    <property type="entry name" value="PEPTIDASE M28 DOMAIN-CONTAINING PROTEIN"/>
    <property type="match status" value="1"/>
</dbReference>
<dbReference type="Proteomes" id="UP001595765">
    <property type="component" value="Unassembled WGS sequence"/>
</dbReference>
<dbReference type="EMBL" id="JBHSBB010000014">
    <property type="protein sequence ID" value="MFC4033954.1"/>
    <property type="molecule type" value="Genomic_DNA"/>
</dbReference>
<keyword evidence="3" id="KW-1185">Reference proteome</keyword>
<evidence type="ECO:0000313" key="2">
    <source>
        <dbReference type="EMBL" id="MFC4033954.1"/>
    </source>
</evidence>
<dbReference type="SUPFAM" id="SSF53187">
    <property type="entry name" value="Zn-dependent exopeptidases"/>
    <property type="match status" value="1"/>
</dbReference>
<dbReference type="InterPro" id="IPR045175">
    <property type="entry name" value="M28_fam"/>
</dbReference>
<sequence>MRQTGQADPDLLRRHVAALAGGPRGRRHTPRAMAEAEEYVAGELRAAGWDVFREPFDARLRVGSTDRQGHRAMPLKVRLHRGLSGANLRAELPGAGTAAAPGGAGAPTLVVGAHLDTVRGSPGADDNASGVAVVLETARLLGGLASRPAVTLMIFDMEELGLIGSRAAVKRLLRTGRAVGGMICLESVGFFSTEPGSQRLPAGAGLVMPEAVETVRRSGFRGDFTLVVHRRSSRTLAGTWSRAAAAASPALPAVLLRDPRPDGPLGAVAGLAVPALGNLDRSDHSPFWNHAIPAVMLTSTANFRNERYHRPGDTPDTLDYERLAAVATATATTAAAWPGGR</sequence>
<gene>
    <name evidence="2" type="ORF">ACFO3J_21075</name>
</gene>
<protein>
    <submittedName>
        <fullName evidence="2">M28 family peptidase</fullName>
    </submittedName>
</protein>
<evidence type="ECO:0000313" key="3">
    <source>
        <dbReference type="Proteomes" id="UP001595765"/>
    </source>
</evidence>
<organism evidence="2 3">
    <name type="scientific">Streptomyces polygonati</name>
    <dbReference type="NCBI Taxonomy" id="1617087"/>
    <lineage>
        <taxon>Bacteria</taxon>
        <taxon>Bacillati</taxon>
        <taxon>Actinomycetota</taxon>
        <taxon>Actinomycetes</taxon>
        <taxon>Kitasatosporales</taxon>
        <taxon>Streptomycetaceae</taxon>
        <taxon>Streptomyces</taxon>
    </lineage>
</organism>
<reference evidence="3" key="1">
    <citation type="journal article" date="2019" name="Int. J. Syst. Evol. Microbiol.">
        <title>The Global Catalogue of Microorganisms (GCM) 10K type strain sequencing project: providing services to taxonomists for standard genome sequencing and annotation.</title>
        <authorList>
            <consortium name="The Broad Institute Genomics Platform"/>
            <consortium name="The Broad Institute Genome Sequencing Center for Infectious Disease"/>
            <person name="Wu L."/>
            <person name="Ma J."/>
        </authorList>
    </citation>
    <scope>NUCLEOTIDE SEQUENCE [LARGE SCALE GENOMIC DNA]</scope>
    <source>
        <strain evidence="3">CGMCC 4.7237</strain>
    </source>
</reference>
<feature type="domain" description="Peptidase M28" evidence="1">
    <location>
        <begin position="281"/>
        <end position="332"/>
    </location>
</feature>
<name>A0ABV8HST1_9ACTN</name>